<evidence type="ECO:0000256" key="1">
    <source>
        <dbReference type="ARBA" id="ARBA00005695"/>
    </source>
</evidence>
<feature type="compositionally biased region" description="Low complexity" evidence="4">
    <location>
        <begin position="128"/>
        <end position="141"/>
    </location>
</feature>
<dbReference type="CDD" id="cd00995">
    <property type="entry name" value="PBP2_NikA_DppA_OppA_like"/>
    <property type="match status" value="1"/>
</dbReference>
<dbReference type="GO" id="GO:1904680">
    <property type="term" value="F:peptide transmembrane transporter activity"/>
    <property type="evidence" value="ECO:0007669"/>
    <property type="project" value="TreeGrafter"/>
</dbReference>
<protein>
    <submittedName>
        <fullName evidence="6">ABC transporter substrate-binding protein</fullName>
    </submittedName>
</protein>
<dbReference type="EMBL" id="VRSV01000001">
    <property type="protein sequence ID" value="TXK12476.1"/>
    <property type="molecule type" value="Genomic_DNA"/>
</dbReference>
<reference evidence="6 7" key="1">
    <citation type="submission" date="2019-08" db="EMBL/GenBank/DDBJ databases">
        <authorList>
            <person name="Dong K."/>
        </authorList>
    </citation>
    <scope>NUCLEOTIDE SEQUENCE [LARGE SCALE GENOMIC DNA]</scope>
    <source>
        <strain evidence="6 7">JCM14558</strain>
    </source>
</reference>
<dbReference type="InterPro" id="IPR039424">
    <property type="entry name" value="SBP_5"/>
</dbReference>
<keyword evidence="3" id="KW-0732">Signal</keyword>
<evidence type="ECO:0000259" key="5">
    <source>
        <dbReference type="Pfam" id="PF00496"/>
    </source>
</evidence>
<dbReference type="PANTHER" id="PTHR30290">
    <property type="entry name" value="PERIPLASMIC BINDING COMPONENT OF ABC TRANSPORTER"/>
    <property type="match status" value="1"/>
</dbReference>
<dbReference type="Gene3D" id="3.40.190.10">
    <property type="entry name" value="Periplasmic binding protein-like II"/>
    <property type="match status" value="1"/>
</dbReference>
<dbReference type="Gene3D" id="3.10.105.10">
    <property type="entry name" value="Dipeptide-binding Protein, Domain 3"/>
    <property type="match status" value="1"/>
</dbReference>
<name>A0A5C8I108_9MICO</name>
<keyword evidence="2" id="KW-0813">Transport</keyword>
<feature type="region of interest" description="Disordered" evidence="4">
    <location>
        <begin position="1"/>
        <end position="150"/>
    </location>
</feature>
<dbReference type="Gene3D" id="3.90.76.10">
    <property type="entry name" value="Dipeptide-binding Protein, Domain 1"/>
    <property type="match status" value="1"/>
</dbReference>
<dbReference type="AlphaFoldDB" id="A0A5C8I108"/>
<evidence type="ECO:0000313" key="6">
    <source>
        <dbReference type="EMBL" id="TXK12476.1"/>
    </source>
</evidence>
<evidence type="ECO:0000256" key="3">
    <source>
        <dbReference type="ARBA" id="ARBA00022729"/>
    </source>
</evidence>
<keyword evidence="7" id="KW-1185">Reference proteome</keyword>
<gene>
    <name evidence="6" type="ORF">FVP77_03080</name>
</gene>
<dbReference type="SUPFAM" id="SSF53850">
    <property type="entry name" value="Periplasmic binding protein-like II"/>
    <property type="match status" value="1"/>
</dbReference>
<evidence type="ECO:0000256" key="2">
    <source>
        <dbReference type="ARBA" id="ARBA00022448"/>
    </source>
</evidence>
<comment type="caution">
    <text evidence="6">The sequence shown here is derived from an EMBL/GenBank/DDBJ whole genome shotgun (WGS) entry which is preliminary data.</text>
</comment>
<evidence type="ECO:0000313" key="7">
    <source>
        <dbReference type="Proteomes" id="UP000321034"/>
    </source>
</evidence>
<accession>A0A5C8I108</accession>
<feature type="compositionally biased region" description="Basic residues" evidence="4">
    <location>
        <begin position="84"/>
        <end position="95"/>
    </location>
</feature>
<comment type="similarity">
    <text evidence="1">Belongs to the bacterial solute-binding protein 5 family.</text>
</comment>
<sequence>MSTRTASAAASTRGSPAPANPSDPHPSEQEHHDGRRRRSHPSYLPRRFASRRCRAHGLRTDQRTVGPQGPHDHARDPSRAERRGRPRRPRRRTTRCRPAAEARRGAQGARRTGLRGGAGLRHPRGSRTRTLTPASSSRSTAPPAPLTVPLHPINQEHHVSRAHRIAGPRLLTSTAVLLVGGLTLSACAGAAGGSDGSGATAESIVVGTSTTLNNLNPLESQYSTTVFASYDSLVRLGDDPAVPEARLATEWTNPDDSTWVFTLREGVTFHDGSDFTAEDVVFTLDETVAGSYSAAPLLENLTWEATDDYTVTITTAEPDPLVLTKMSQVYIVPSDAWAELGAEAFSSEVIGTGSYTASDFVAGSGITFTAFDGFWGDAPATPTIDYRVYADPTSLASAIEAGELDVAHQMGVPAIETLSGNTDVTVFGEWSGNQNFFQLNTQKAPFDNVEVREAANLAIDVDGLIEALTAGQGVKEDGQLPMPGIFGHTDEITRPDYDPEAARALLEKNDAVGAEVTIMGLSAYSTLYEAIGAQLEAAGFAVTIDAVETTVWLQAFGNGTDADIFYRGMSYVGTRDADRPFSFVSTTARPMVVDPEWDALYAATKTAIDPAVREGLLVEASQYLADQSYILWTYGAPTVGATGANVSGVDFSTGIAIVLDTIVKSE</sequence>
<evidence type="ECO:0000256" key="4">
    <source>
        <dbReference type="SAM" id="MobiDB-lite"/>
    </source>
</evidence>
<feature type="domain" description="Solute-binding protein family 5" evidence="5">
    <location>
        <begin position="244"/>
        <end position="576"/>
    </location>
</feature>
<dbReference type="Pfam" id="PF00496">
    <property type="entry name" value="SBP_bac_5"/>
    <property type="match status" value="1"/>
</dbReference>
<feature type="compositionally biased region" description="Low complexity" evidence="4">
    <location>
        <begin position="1"/>
        <end position="17"/>
    </location>
</feature>
<dbReference type="Proteomes" id="UP000321034">
    <property type="component" value="Unassembled WGS sequence"/>
</dbReference>
<proteinExistence type="inferred from homology"/>
<dbReference type="PANTHER" id="PTHR30290:SF9">
    <property type="entry name" value="OLIGOPEPTIDE-BINDING PROTEIN APPA"/>
    <property type="match status" value="1"/>
</dbReference>
<feature type="compositionally biased region" description="Basic residues" evidence="4">
    <location>
        <begin position="48"/>
        <end position="57"/>
    </location>
</feature>
<dbReference type="InterPro" id="IPR000914">
    <property type="entry name" value="SBP_5_dom"/>
</dbReference>
<dbReference type="OrthoDB" id="5243526at2"/>
<dbReference type="GO" id="GO:0015833">
    <property type="term" value="P:peptide transport"/>
    <property type="evidence" value="ECO:0007669"/>
    <property type="project" value="TreeGrafter"/>
</dbReference>
<feature type="compositionally biased region" description="Basic and acidic residues" evidence="4">
    <location>
        <begin position="70"/>
        <end position="83"/>
    </location>
</feature>
<organism evidence="6 7">
    <name type="scientific">Microbacterium hatanonis</name>
    <dbReference type="NCBI Taxonomy" id="404366"/>
    <lineage>
        <taxon>Bacteria</taxon>
        <taxon>Bacillati</taxon>
        <taxon>Actinomycetota</taxon>
        <taxon>Actinomycetes</taxon>
        <taxon>Micrococcales</taxon>
        <taxon>Microbacteriaceae</taxon>
        <taxon>Microbacterium</taxon>
    </lineage>
</organism>